<keyword evidence="6 10" id="KW-0472">Membrane</keyword>
<keyword evidence="8" id="KW-0961">Cell wall biogenesis/degradation</keyword>
<organism evidence="12 13">
    <name type="scientific">Somion occarium</name>
    <dbReference type="NCBI Taxonomy" id="3059160"/>
    <lineage>
        <taxon>Eukaryota</taxon>
        <taxon>Fungi</taxon>
        <taxon>Dikarya</taxon>
        <taxon>Basidiomycota</taxon>
        <taxon>Agaricomycotina</taxon>
        <taxon>Agaricomycetes</taxon>
        <taxon>Polyporales</taxon>
        <taxon>Cerrenaceae</taxon>
        <taxon>Somion</taxon>
    </lineage>
</organism>
<name>A0ABP1DVF9_9APHY</name>
<evidence type="ECO:0000256" key="6">
    <source>
        <dbReference type="ARBA" id="ARBA00023136"/>
    </source>
</evidence>
<evidence type="ECO:0000256" key="1">
    <source>
        <dbReference type="ARBA" id="ARBA00004606"/>
    </source>
</evidence>
<feature type="compositionally biased region" description="Low complexity" evidence="9">
    <location>
        <begin position="54"/>
        <end position="66"/>
    </location>
</feature>
<keyword evidence="5 10" id="KW-1133">Transmembrane helix</keyword>
<dbReference type="EMBL" id="OZ037949">
    <property type="protein sequence ID" value="CAL1711202.1"/>
    <property type="molecule type" value="Genomic_DNA"/>
</dbReference>
<sequence>MSAPWPTSAESGENPFASGSSTPPEENVVNSPRTPHSSTFESPLLPQDAKEPGSSATRASSRSLSANHFISSPLNPNSTGHAIRSRPASRGSTYFNRIASEESQALASQFSTLNSAHRGSMVLYRLAGDTPDDPLLPPKITHQRDSVASSSGDSIFSLSSDSKYPSGVVQGQRGFIPYAYDPDLDMKEGPDDDDYLHRPDYGENKRTLWSWRGFLNFGVLIILIVALLTLFICYPVLYFVRHNARNLAIDGNIRINGTGQAPVLFQLPQMIDLDTPEEAKTRTGFDGQPYELVFSDEFNMDGRTFYPGDDPFWEAMDLWYGATADQEWYDPSQVTTKDGHLRIVMDQVTDVTQNHMLQYKSGMLQSWNKFCFSSGYIEVSMSLPGPNSDTRGYWPGAWTMGNLGRPGYGATTDGTWPYSYDDCDVGTFPNQTFKDKTGPEAALHSDDSRSKYNFELSWLPGQRLSSCTCPGEEHPGPSVSKGRGAPEIDILEAERNKTDGAGGQVVSQSAQFAPFTHDYLYKNDTQDAWWIYDSSRTRANDYKGSAVQQAVSGLTNLPDDMFQGSGQVFKTLGFEYWANPSKPDEGFITWQVDGTPSITMGASAVGADQGDGGSGVSKRLIPEEPMSIVLNLGISANWQKIDLSTMVFPAEYLIDYVRVYQRTGHTNVGCDPPDYPTADYITKHEEAYTNPNLTFWSQPQPDGAGYSWPKNSAVRHVVMVQRPLRADVLVVNSSMAVSMGRTQTSTRSSAVLAFSPSRTVNYSYWRLTCHISTPSPFSLAPWLGGIQSCHSSIHSHQPDFICNLWLIPFLFFSKYTYYKVYGQCVLLNSAKVQEQSWCPICILNYIYFRASILFTHIFPHTFFWFGIGNIVSIILTIPLLFTPFRSAYILLRTFGHHSAIPMYTGVLKRQDVAGMYETEESGISIV</sequence>
<dbReference type="InterPro" id="IPR013320">
    <property type="entry name" value="ConA-like_dom_sf"/>
</dbReference>
<dbReference type="PANTHER" id="PTHR31361:SF1">
    <property type="entry name" value="BETA-GLUCAN SYNTHESIS-ASSOCIATED PROTEIN KRE6-RELATED"/>
    <property type="match status" value="1"/>
</dbReference>
<dbReference type="PANTHER" id="PTHR31361">
    <property type="entry name" value="BETA-GLUCAN SYNTHESIS-ASSOCIATED PROTEIN KRE6-RELATED"/>
    <property type="match status" value="1"/>
</dbReference>
<evidence type="ECO:0000256" key="7">
    <source>
        <dbReference type="ARBA" id="ARBA00023180"/>
    </source>
</evidence>
<comment type="similarity">
    <text evidence="2">Belongs to the SKN1/KRE6 family.</text>
</comment>
<evidence type="ECO:0000313" key="13">
    <source>
        <dbReference type="Proteomes" id="UP001497453"/>
    </source>
</evidence>
<feature type="transmembrane region" description="Helical" evidence="10">
    <location>
        <begin position="862"/>
        <end position="882"/>
    </location>
</feature>
<proteinExistence type="inferred from homology"/>
<keyword evidence="7" id="KW-0325">Glycoprotein</keyword>
<evidence type="ECO:0000256" key="4">
    <source>
        <dbReference type="ARBA" id="ARBA00022968"/>
    </source>
</evidence>
<feature type="compositionally biased region" description="Polar residues" evidence="9">
    <location>
        <begin position="17"/>
        <end position="41"/>
    </location>
</feature>
<dbReference type="Pfam" id="PF03935">
    <property type="entry name" value="SKN1_KRE6_Sbg1"/>
    <property type="match status" value="1"/>
</dbReference>
<keyword evidence="13" id="KW-1185">Reference proteome</keyword>
<dbReference type="InterPro" id="IPR005629">
    <property type="entry name" value="Skn1/Kre6/Sbg1"/>
</dbReference>
<comment type="subcellular location">
    <subcellularLocation>
        <location evidence="1">Membrane</location>
        <topology evidence="1">Single-pass type II membrane protein</topology>
    </subcellularLocation>
</comment>
<evidence type="ECO:0000256" key="10">
    <source>
        <dbReference type="SAM" id="Phobius"/>
    </source>
</evidence>
<evidence type="ECO:0000259" key="11">
    <source>
        <dbReference type="PROSITE" id="PS51762"/>
    </source>
</evidence>
<dbReference type="InterPro" id="IPR000757">
    <property type="entry name" value="Beta-glucanase-like"/>
</dbReference>
<evidence type="ECO:0000256" key="2">
    <source>
        <dbReference type="ARBA" id="ARBA00010962"/>
    </source>
</evidence>
<feature type="transmembrane region" description="Helical" evidence="10">
    <location>
        <begin position="214"/>
        <end position="240"/>
    </location>
</feature>
<evidence type="ECO:0000256" key="5">
    <source>
        <dbReference type="ARBA" id="ARBA00022989"/>
    </source>
</evidence>
<feature type="region of interest" description="Disordered" evidence="9">
    <location>
        <begin position="1"/>
        <end position="88"/>
    </location>
</feature>
<evidence type="ECO:0000256" key="8">
    <source>
        <dbReference type="ARBA" id="ARBA00023316"/>
    </source>
</evidence>
<dbReference type="SUPFAM" id="SSF49899">
    <property type="entry name" value="Concanavalin A-like lectins/glucanases"/>
    <property type="match status" value="1"/>
</dbReference>
<gene>
    <name evidence="12" type="ORF">GFSPODELE1_LOCUS8232</name>
</gene>
<evidence type="ECO:0000256" key="3">
    <source>
        <dbReference type="ARBA" id="ARBA00022692"/>
    </source>
</evidence>
<reference evidence="13" key="1">
    <citation type="submission" date="2024-04" db="EMBL/GenBank/DDBJ databases">
        <authorList>
            <person name="Shaw F."/>
            <person name="Minotto A."/>
        </authorList>
    </citation>
    <scope>NUCLEOTIDE SEQUENCE [LARGE SCALE GENOMIC DNA]</scope>
</reference>
<accession>A0ABP1DVF9</accession>
<evidence type="ECO:0000313" key="12">
    <source>
        <dbReference type="EMBL" id="CAL1711202.1"/>
    </source>
</evidence>
<feature type="domain" description="GH16" evidence="11">
    <location>
        <begin position="283"/>
        <end position="665"/>
    </location>
</feature>
<evidence type="ECO:0000256" key="9">
    <source>
        <dbReference type="SAM" id="MobiDB-lite"/>
    </source>
</evidence>
<dbReference type="Proteomes" id="UP001497453">
    <property type="component" value="Chromosome 6"/>
</dbReference>
<dbReference type="Gene3D" id="2.60.120.200">
    <property type="match status" value="2"/>
</dbReference>
<protein>
    <recommendedName>
        <fullName evidence="11">GH16 domain-containing protein</fullName>
    </recommendedName>
</protein>
<keyword evidence="3 10" id="KW-0812">Transmembrane</keyword>
<feature type="compositionally biased region" description="Polar residues" evidence="9">
    <location>
        <begin position="68"/>
        <end position="80"/>
    </location>
</feature>
<keyword evidence="4" id="KW-0735">Signal-anchor</keyword>
<dbReference type="PROSITE" id="PS51762">
    <property type="entry name" value="GH16_2"/>
    <property type="match status" value="1"/>
</dbReference>